<evidence type="ECO:0000256" key="1">
    <source>
        <dbReference type="SAM" id="MobiDB-lite"/>
    </source>
</evidence>
<gene>
    <name evidence="4" type="primary">LOC112464037</name>
</gene>
<protein>
    <submittedName>
        <fullName evidence="4">Uncharacterized protein LOC112464037</fullName>
    </submittedName>
</protein>
<dbReference type="AlphaFoldDB" id="A0A6J1R172"/>
<dbReference type="RefSeq" id="XP_024886575.1">
    <property type="nucleotide sequence ID" value="XM_025030807.1"/>
</dbReference>
<dbReference type="Proteomes" id="UP000504618">
    <property type="component" value="Unplaced"/>
</dbReference>
<evidence type="ECO:0000313" key="4">
    <source>
        <dbReference type="RefSeq" id="XP_024886575.1"/>
    </source>
</evidence>
<feature type="compositionally biased region" description="Polar residues" evidence="1">
    <location>
        <begin position="277"/>
        <end position="287"/>
    </location>
</feature>
<reference evidence="4" key="1">
    <citation type="submission" date="2025-08" db="UniProtKB">
        <authorList>
            <consortium name="RefSeq"/>
        </authorList>
    </citation>
    <scope>IDENTIFICATION</scope>
    <source>
        <tissue evidence="4">Whole body</tissue>
    </source>
</reference>
<dbReference type="GeneID" id="112464037"/>
<feature type="region of interest" description="Disordered" evidence="1">
    <location>
        <begin position="277"/>
        <end position="299"/>
    </location>
</feature>
<feature type="chain" id="PRO_5026821389" evidence="2">
    <location>
        <begin position="18"/>
        <end position="299"/>
    </location>
</feature>
<evidence type="ECO:0000256" key="2">
    <source>
        <dbReference type="SAM" id="SignalP"/>
    </source>
</evidence>
<accession>A0A6J1R172</accession>
<keyword evidence="2" id="KW-0732">Signal</keyword>
<evidence type="ECO:0000313" key="3">
    <source>
        <dbReference type="Proteomes" id="UP000504618"/>
    </source>
</evidence>
<organism evidence="3 4">
    <name type="scientific">Temnothorax curvispinosus</name>
    <dbReference type="NCBI Taxonomy" id="300111"/>
    <lineage>
        <taxon>Eukaryota</taxon>
        <taxon>Metazoa</taxon>
        <taxon>Ecdysozoa</taxon>
        <taxon>Arthropoda</taxon>
        <taxon>Hexapoda</taxon>
        <taxon>Insecta</taxon>
        <taxon>Pterygota</taxon>
        <taxon>Neoptera</taxon>
        <taxon>Endopterygota</taxon>
        <taxon>Hymenoptera</taxon>
        <taxon>Apocrita</taxon>
        <taxon>Aculeata</taxon>
        <taxon>Formicoidea</taxon>
        <taxon>Formicidae</taxon>
        <taxon>Myrmicinae</taxon>
        <taxon>Temnothorax</taxon>
    </lineage>
</organism>
<dbReference type="OrthoDB" id="6376425at2759"/>
<proteinExistence type="predicted"/>
<name>A0A6J1R172_9HYME</name>
<sequence length="299" mass="33859">MRSAAVCIAFVLTYTSGSFVAGLRYIDPQAGSNGDIGDKRLDLTEPSCDELRAMWRYTKRQSRAAKTTNGYPMYSFNPNIWPRTAVFPDRIKLSRGYTRDIVAPTRLKLREELEGRHAGRPRNRAAGGAPIYGRMVHKAPAGNRLRNAMRMSPARMKIIENLSRHFGTVNTGPYTPNNRRTSFRVGGISPQVPQAGSFETLKNLLQAERARELQEQHLAEEMIAKAAAFREGKDQINEEQHLKQQSRKQFSNPSLQSTLLEMTPKVNYDYNQRGRYNNAPNIGQAWSRSGPLSREYMLP</sequence>
<feature type="signal peptide" evidence="2">
    <location>
        <begin position="1"/>
        <end position="17"/>
    </location>
</feature>
<keyword evidence="3" id="KW-1185">Reference proteome</keyword>